<keyword evidence="1" id="KW-0479">Metal-binding</keyword>
<dbReference type="GO" id="GO:0003677">
    <property type="term" value="F:DNA binding"/>
    <property type="evidence" value="ECO:0007669"/>
    <property type="project" value="InterPro"/>
</dbReference>
<dbReference type="EMBL" id="JALJOS010000006">
    <property type="protein sequence ID" value="KAK9837668.1"/>
    <property type="molecule type" value="Genomic_DNA"/>
</dbReference>
<dbReference type="PROSITE" id="PS51141">
    <property type="entry name" value="ZF_SBP"/>
    <property type="match status" value="1"/>
</dbReference>
<evidence type="ECO:0000256" key="3">
    <source>
        <dbReference type="ARBA" id="ARBA00022833"/>
    </source>
</evidence>
<dbReference type="InterPro" id="IPR004333">
    <property type="entry name" value="SBP_dom"/>
</dbReference>
<accession>A0AAW1RV46</accession>
<evidence type="ECO:0000256" key="4">
    <source>
        <dbReference type="SAM" id="MobiDB-lite"/>
    </source>
</evidence>
<keyword evidence="3" id="KW-0862">Zinc</keyword>
<feature type="compositionally biased region" description="Low complexity" evidence="4">
    <location>
        <begin position="167"/>
        <end position="193"/>
    </location>
</feature>
<dbReference type="SUPFAM" id="SSF103612">
    <property type="entry name" value="SBT domain"/>
    <property type="match status" value="1"/>
</dbReference>
<dbReference type="PANTHER" id="PTHR31251:SF169">
    <property type="entry name" value="SQUAMOSA PROMOTER-BINDING-LIKE PROTEIN 8"/>
    <property type="match status" value="1"/>
</dbReference>
<name>A0AAW1RV46_9CHLO</name>
<feature type="region of interest" description="Disordered" evidence="4">
    <location>
        <begin position="271"/>
        <end position="378"/>
    </location>
</feature>
<protein>
    <recommendedName>
        <fullName evidence="5">SBP-type domain-containing protein</fullName>
    </recommendedName>
</protein>
<dbReference type="Pfam" id="PF03110">
    <property type="entry name" value="SBP"/>
    <property type="match status" value="1"/>
</dbReference>
<feature type="domain" description="SBP-type" evidence="5">
    <location>
        <begin position="199"/>
        <end position="276"/>
    </location>
</feature>
<feature type="region of interest" description="Disordered" evidence="4">
    <location>
        <begin position="575"/>
        <end position="609"/>
    </location>
</feature>
<comment type="caution">
    <text evidence="6">The sequence shown here is derived from an EMBL/GenBank/DDBJ whole genome shotgun (WGS) entry which is preliminary data.</text>
</comment>
<evidence type="ECO:0000256" key="1">
    <source>
        <dbReference type="ARBA" id="ARBA00022723"/>
    </source>
</evidence>
<sequence>MMAVSCRLQGELSLPMDRVLQDFGHDGLLWDPHKLSTTPRTAGTLQTSAQDMSCSMYHGRIASPLSMRPFDLPFQQQGTQMLGQYVAPPYEADLAGSLDMHSTVRPGIPPNTSSLLQSSSLLGFAPPASLRHQGMLSPDVNPVQQLQQIQDDLDSPTERIRSSAYTAGLGEARAGASAERAPTVRSSLQGSSGQKKKVPMHCQVEGCDKNLSHEKDYYRRYRICEEHLKLSSLLKDGEAQRFCQQCGRFHPLEDFDADKRSCRARLQLHNNRRRKRDEAPATRPADVNVTDDGDVAGALASTPADSASADAAVVPRGLRSSRKRRSPRSSSDGSKQANGTTRSDMSEDPAHTSEDPNLEAADASARPSNAFHIDTGPETGVRVRHRVVSMPCQVERSPSMQAIRSKLALPSHGIYRHLSSPPRQLPEGQATVQQAPSFADGTQSWRVQSLPAASGYPVGWSPVQANLQPQLPPQIHQLEPSTISAYLTALSQQTNMMLEVQNFDQQPQLSSSEAGSRPRQVPLADDLALSAQPAMQGFRRHHQIQPTGVMPAPPSLDNLEGNIAQAEALMHTIQTQSGKPVAAAADASQGQTTAQASALHGSRQPSNDHQASVVNMATPMQPALEDASF</sequence>
<feature type="compositionally biased region" description="Basic and acidic residues" evidence="4">
    <location>
        <begin position="344"/>
        <end position="354"/>
    </location>
</feature>
<evidence type="ECO:0000313" key="7">
    <source>
        <dbReference type="Proteomes" id="UP001438707"/>
    </source>
</evidence>
<feature type="compositionally biased region" description="Low complexity" evidence="4">
    <location>
        <begin position="582"/>
        <end position="598"/>
    </location>
</feature>
<dbReference type="InterPro" id="IPR036893">
    <property type="entry name" value="SBP_sf"/>
</dbReference>
<dbReference type="InterPro" id="IPR044817">
    <property type="entry name" value="SBP-like"/>
</dbReference>
<dbReference type="GO" id="GO:0008270">
    <property type="term" value="F:zinc ion binding"/>
    <property type="evidence" value="ECO:0007669"/>
    <property type="project" value="UniProtKB-KW"/>
</dbReference>
<dbReference type="GO" id="GO:0005634">
    <property type="term" value="C:nucleus"/>
    <property type="evidence" value="ECO:0007669"/>
    <property type="project" value="InterPro"/>
</dbReference>
<evidence type="ECO:0000313" key="6">
    <source>
        <dbReference type="EMBL" id="KAK9837668.1"/>
    </source>
</evidence>
<evidence type="ECO:0000256" key="2">
    <source>
        <dbReference type="ARBA" id="ARBA00022771"/>
    </source>
</evidence>
<evidence type="ECO:0000259" key="5">
    <source>
        <dbReference type="PROSITE" id="PS51141"/>
    </source>
</evidence>
<feature type="region of interest" description="Disordered" evidence="4">
    <location>
        <begin position="165"/>
        <end position="198"/>
    </location>
</feature>
<feature type="compositionally biased region" description="Low complexity" evidence="4">
    <location>
        <begin position="303"/>
        <end position="318"/>
    </location>
</feature>
<reference evidence="6 7" key="1">
    <citation type="journal article" date="2024" name="Nat. Commun.">
        <title>Phylogenomics reveals the evolutionary origins of lichenization in chlorophyte algae.</title>
        <authorList>
            <person name="Puginier C."/>
            <person name="Libourel C."/>
            <person name="Otte J."/>
            <person name="Skaloud P."/>
            <person name="Haon M."/>
            <person name="Grisel S."/>
            <person name="Petersen M."/>
            <person name="Berrin J.G."/>
            <person name="Delaux P.M."/>
            <person name="Dal Grande F."/>
            <person name="Keller J."/>
        </authorList>
    </citation>
    <scope>NUCLEOTIDE SEQUENCE [LARGE SCALE GENOMIC DNA]</scope>
    <source>
        <strain evidence="6 7">SAG 2145</strain>
    </source>
</reference>
<dbReference type="Proteomes" id="UP001438707">
    <property type="component" value="Unassembled WGS sequence"/>
</dbReference>
<dbReference type="Gene3D" id="4.10.1100.10">
    <property type="entry name" value="Transcription factor, SBP-box domain"/>
    <property type="match status" value="1"/>
</dbReference>
<gene>
    <name evidence="6" type="ORF">WJX74_002552</name>
</gene>
<dbReference type="AlphaFoldDB" id="A0AAW1RV46"/>
<organism evidence="6 7">
    <name type="scientific">Apatococcus lobatus</name>
    <dbReference type="NCBI Taxonomy" id="904363"/>
    <lineage>
        <taxon>Eukaryota</taxon>
        <taxon>Viridiplantae</taxon>
        <taxon>Chlorophyta</taxon>
        <taxon>core chlorophytes</taxon>
        <taxon>Trebouxiophyceae</taxon>
        <taxon>Chlorellales</taxon>
        <taxon>Chlorellaceae</taxon>
        <taxon>Apatococcus</taxon>
    </lineage>
</organism>
<keyword evidence="7" id="KW-1185">Reference proteome</keyword>
<dbReference type="PANTHER" id="PTHR31251">
    <property type="entry name" value="SQUAMOSA PROMOTER-BINDING-LIKE PROTEIN 4"/>
    <property type="match status" value="1"/>
</dbReference>
<proteinExistence type="predicted"/>
<keyword evidence="2" id="KW-0863">Zinc-finger</keyword>